<dbReference type="PRINTS" id="PR00037">
    <property type="entry name" value="HTHLACR"/>
</dbReference>
<dbReference type="InterPro" id="IPR037171">
    <property type="entry name" value="NagB/RpiA_transferase-like"/>
</dbReference>
<evidence type="ECO:0000256" key="1">
    <source>
        <dbReference type="ARBA" id="ARBA00022491"/>
    </source>
</evidence>
<dbReference type="Gene3D" id="3.40.50.1360">
    <property type="match status" value="1"/>
</dbReference>
<dbReference type="PANTHER" id="PTHR30363">
    <property type="entry name" value="HTH-TYPE TRANSCRIPTIONAL REGULATOR SRLR-RELATED"/>
    <property type="match status" value="1"/>
</dbReference>
<keyword evidence="6" id="KW-1185">Reference proteome</keyword>
<dbReference type="Pfam" id="PF00455">
    <property type="entry name" value="DeoRC"/>
    <property type="match status" value="1"/>
</dbReference>
<keyword evidence="5" id="KW-0238">DNA-binding</keyword>
<dbReference type="Proteomes" id="UP001595547">
    <property type="component" value="Unassembled WGS sequence"/>
</dbReference>
<evidence type="ECO:0000256" key="3">
    <source>
        <dbReference type="ARBA" id="ARBA00023163"/>
    </source>
</evidence>
<dbReference type="Pfam" id="PF08220">
    <property type="entry name" value="HTH_DeoR"/>
    <property type="match status" value="1"/>
</dbReference>
<evidence type="ECO:0000256" key="2">
    <source>
        <dbReference type="ARBA" id="ARBA00023015"/>
    </source>
</evidence>
<dbReference type="InterPro" id="IPR036388">
    <property type="entry name" value="WH-like_DNA-bd_sf"/>
</dbReference>
<reference evidence="6" key="1">
    <citation type="journal article" date="2019" name="Int. J. Syst. Evol. Microbiol.">
        <title>The Global Catalogue of Microorganisms (GCM) 10K type strain sequencing project: providing services to taxonomists for standard genome sequencing and annotation.</title>
        <authorList>
            <consortium name="The Broad Institute Genomics Platform"/>
            <consortium name="The Broad Institute Genome Sequencing Center for Infectious Disease"/>
            <person name="Wu L."/>
            <person name="Ma J."/>
        </authorList>
    </citation>
    <scope>NUCLEOTIDE SEQUENCE [LARGE SCALE GENOMIC DNA]</scope>
    <source>
        <strain evidence="6">KCTC 52039</strain>
    </source>
</reference>
<evidence type="ECO:0000313" key="5">
    <source>
        <dbReference type="EMBL" id="MFC3182871.1"/>
    </source>
</evidence>
<dbReference type="SUPFAM" id="SSF46785">
    <property type="entry name" value="Winged helix' DNA-binding domain"/>
    <property type="match status" value="1"/>
</dbReference>
<evidence type="ECO:0000259" key="4">
    <source>
        <dbReference type="PROSITE" id="PS51000"/>
    </source>
</evidence>
<dbReference type="InterPro" id="IPR001034">
    <property type="entry name" value="DeoR_HTH"/>
</dbReference>
<dbReference type="SMART" id="SM01134">
    <property type="entry name" value="DeoRC"/>
    <property type="match status" value="1"/>
</dbReference>
<dbReference type="PROSITE" id="PS51000">
    <property type="entry name" value="HTH_DEOR_2"/>
    <property type="match status" value="1"/>
</dbReference>
<dbReference type="InterPro" id="IPR014036">
    <property type="entry name" value="DeoR-like_C"/>
</dbReference>
<dbReference type="Gene3D" id="1.10.10.10">
    <property type="entry name" value="Winged helix-like DNA-binding domain superfamily/Winged helix DNA-binding domain"/>
    <property type="match status" value="1"/>
</dbReference>
<feature type="domain" description="HTH deoR-type" evidence="4">
    <location>
        <begin position="3"/>
        <end position="58"/>
    </location>
</feature>
<dbReference type="SMART" id="SM00420">
    <property type="entry name" value="HTH_DEOR"/>
    <property type="match status" value="1"/>
</dbReference>
<dbReference type="GO" id="GO:0003677">
    <property type="term" value="F:DNA binding"/>
    <property type="evidence" value="ECO:0007669"/>
    <property type="project" value="UniProtKB-KW"/>
</dbReference>
<organism evidence="5 6">
    <name type="scientific">Cypionkella sinensis</name>
    <dbReference type="NCBI Taxonomy" id="1756043"/>
    <lineage>
        <taxon>Bacteria</taxon>
        <taxon>Pseudomonadati</taxon>
        <taxon>Pseudomonadota</taxon>
        <taxon>Alphaproteobacteria</taxon>
        <taxon>Rhodobacterales</taxon>
        <taxon>Paracoccaceae</taxon>
        <taxon>Cypionkella</taxon>
    </lineage>
</organism>
<keyword evidence="3" id="KW-0804">Transcription</keyword>
<dbReference type="InterPro" id="IPR036390">
    <property type="entry name" value="WH_DNA-bd_sf"/>
</dbReference>
<gene>
    <name evidence="5" type="ORF">ACFOGH_17865</name>
</gene>
<protein>
    <submittedName>
        <fullName evidence="5">DeoR/GlpR family DNA-binding transcription regulator</fullName>
    </submittedName>
</protein>
<comment type="caution">
    <text evidence="5">The sequence shown here is derived from an EMBL/GenBank/DDBJ whole genome shotgun (WGS) entry which is preliminary data.</text>
</comment>
<dbReference type="PANTHER" id="PTHR30363:SF4">
    <property type="entry name" value="GLYCEROL-3-PHOSPHATE REGULON REPRESSOR"/>
    <property type="match status" value="1"/>
</dbReference>
<sequence>MALSFRQTEIVEIARADGRVVVEDLAQRFDVTLQTIRRDLTELADSGLLDRVHGGAVLRTGVSNLGYDERRTMNEAAKAAIARACAAAIPDNCSIIINLGTTTEAVARALLHHSNITVITNNMNVANILVANPGCEIMVAGGAFRRSDGGLVGELTTQFFEQFKVDYAIIGASALDADGDLLDFDLAEVRVSKAIIRQARRVFLVCDHSKLGRSAPARLASLGEITEMFTDKPLPDDLAQRCSDWGVKINLG</sequence>
<dbReference type="SUPFAM" id="SSF100950">
    <property type="entry name" value="NagB/RpiA/CoA transferase-like"/>
    <property type="match status" value="1"/>
</dbReference>
<proteinExistence type="predicted"/>
<keyword evidence="2" id="KW-0805">Transcription regulation</keyword>
<dbReference type="RefSeq" id="WP_380074526.1">
    <property type="nucleotide sequence ID" value="NZ_JBHRTO010000002.1"/>
</dbReference>
<dbReference type="InterPro" id="IPR050313">
    <property type="entry name" value="Carb_Metab_HTH_regulators"/>
</dbReference>
<dbReference type="EMBL" id="JBHRTO010000002">
    <property type="protein sequence ID" value="MFC3182871.1"/>
    <property type="molecule type" value="Genomic_DNA"/>
</dbReference>
<name>A0ABV7J203_9RHOB</name>
<evidence type="ECO:0000313" key="6">
    <source>
        <dbReference type="Proteomes" id="UP001595547"/>
    </source>
</evidence>
<accession>A0ABV7J203</accession>
<keyword evidence="1" id="KW-0678">Repressor</keyword>